<feature type="active site" description="Proton donor" evidence="2">
    <location>
        <position position="12"/>
    </location>
</feature>
<gene>
    <name evidence="3" type="ORF">EV192_11160</name>
</gene>
<protein>
    <submittedName>
        <fullName evidence="3">Deoxypyrimidine-specific 5' nucleotidase type C protein (NT5C)</fullName>
    </submittedName>
</protein>
<dbReference type="InterPro" id="IPR010708">
    <property type="entry name" value="5'(3')-deoxyribonucleotidase"/>
</dbReference>
<dbReference type="GO" id="GO:0009264">
    <property type="term" value="P:deoxyribonucleotide catabolic process"/>
    <property type="evidence" value="ECO:0007669"/>
    <property type="project" value="InterPro"/>
</dbReference>
<dbReference type="OrthoDB" id="3673320at2"/>
<dbReference type="AlphaFoldDB" id="A0A4R2J8A4"/>
<dbReference type="SUPFAM" id="SSF56784">
    <property type="entry name" value="HAD-like"/>
    <property type="match status" value="1"/>
</dbReference>
<dbReference type="RefSeq" id="WP_132123837.1">
    <property type="nucleotide sequence ID" value="NZ_SLWS01000011.1"/>
</dbReference>
<dbReference type="InterPro" id="IPR023214">
    <property type="entry name" value="HAD_sf"/>
</dbReference>
<feature type="active site" description="Nucleophile" evidence="2">
    <location>
        <position position="10"/>
    </location>
</feature>
<evidence type="ECO:0000313" key="3">
    <source>
        <dbReference type="EMBL" id="TCO52866.1"/>
    </source>
</evidence>
<organism evidence="3 4">
    <name type="scientific">Actinocrispum wychmicini</name>
    <dbReference type="NCBI Taxonomy" id="1213861"/>
    <lineage>
        <taxon>Bacteria</taxon>
        <taxon>Bacillati</taxon>
        <taxon>Actinomycetota</taxon>
        <taxon>Actinomycetes</taxon>
        <taxon>Pseudonocardiales</taxon>
        <taxon>Pseudonocardiaceae</taxon>
        <taxon>Actinocrispum</taxon>
    </lineage>
</organism>
<dbReference type="EMBL" id="SLWS01000011">
    <property type="protein sequence ID" value="TCO52866.1"/>
    <property type="molecule type" value="Genomic_DNA"/>
</dbReference>
<evidence type="ECO:0000313" key="4">
    <source>
        <dbReference type="Proteomes" id="UP000295680"/>
    </source>
</evidence>
<proteinExistence type="inferred from homology"/>
<dbReference type="GO" id="GO:0008253">
    <property type="term" value="F:5'-nucleotidase activity"/>
    <property type="evidence" value="ECO:0007669"/>
    <property type="project" value="InterPro"/>
</dbReference>
<evidence type="ECO:0000256" key="2">
    <source>
        <dbReference type="PIRSR" id="PIRSR610708-1"/>
    </source>
</evidence>
<evidence type="ECO:0000256" key="1">
    <source>
        <dbReference type="ARBA" id="ARBA00009589"/>
    </source>
</evidence>
<dbReference type="Gene3D" id="3.40.50.1000">
    <property type="entry name" value="HAD superfamily/HAD-like"/>
    <property type="match status" value="1"/>
</dbReference>
<dbReference type="Proteomes" id="UP000295680">
    <property type="component" value="Unassembled WGS sequence"/>
</dbReference>
<comment type="similarity">
    <text evidence="1">Belongs to the 5'(3')-deoxyribonucleotidase family.</text>
</comment>
<comment type="caution">
    <text evidence="3">The sequence shown here is derived from an EMBL/GenBank/DDBJ whole genome shotgun (WGS) entry which is preliminary data.</text>
</comment>
<accession>A0A4R2J8A4</accession>
<dbReference type="InterPro" id="IPR036412">
    <property type="entry name" value="HAD-like_sf"/>
</dbReference>
<reference evidence="3 4" key="1">
    <citation type="submission" date="2019-03" db="EMBL/GenBank/DDBJ databases">
        <title>Genomic Encyclopedia of Type Strains, Phase IV (KMG-IV): sequencing the most valuable type-strain genomes for metagenomic binning, comparative biology and taxonomic classification.</title>
        <authorList>
            <person name="Goeker M."/>
        </authorList>
    </citation>
    <scope>NUCLEOTIDE SEQUENCE [LARGE SCALE GENOMIC DNA]</scope>
    <source>
        <strain evidence="3 4">DSM 45934</strain>
    </source>
</reference>
<keyword evidence="4" id="KW-1185">Reference proteome</keyword>
<name>A0A4R2J8A4_9PSEU</name>
<dbReference type="Pfam" id="PF06941">
    <property type="entry name" value="NT5C"/>
    <property type="match status" value="1"/>
</dbReference>
<sequence>MSRSLDIGFDIDGVLYPFVQVIAGYATKQLGRPCTDKADSWDWYQRQWGLNHDEFFALCSRGVRDGVLYTEGTPLPGAVRAAKRLARAGHRLHYITARAFAGIPAPVAWHRTAEWLQKWTFPVHSLTIAGDKNCRPTDVFLDDSTDVIKALEAAGHPRAVLWRHSANQTHTGAAVSCWDAFLEIVAAESGPLPAVGAGYAVY</sequence>